<dbReference type="InterPro" id="IPR004843">
    <property type="entry name" value="Calcineurin-like_PHP"/>
</dbReference>
<dbReference type="RefSeq" id="WP_379495407.1">
    <property type="nucleotide sequence ID" value="NZ_JBHSAO010000001.1"/>
</dbReference>
<sequence length="258" mass="29853">MFKQLLKPLLIAPLPFIFMIYKAHHDVLQEQTIVDERLPEGLDGFRIFFISDIHRRNIRKSTLSSISLKVDAVIIGGDLTEKWVPLERSRKNIRALKKWNVPIYFVWGNNDYDAGKEKIAKLLQEENVTILQESIQNIYKNNQILSLIGFDYYEDKRDQVGTALSDARGDYKILIAHSPTAIEELSEEEQYKIHTFLAGHTHGGQIRFLGYGPYKKGGYELFHTTHKLVSEGYGYRLLPFRLVTNAECHVVTFQNKQI</sequence>
<dbReference type="InterPro" id="IPR051158">
    <property type="entry name" value="Metallophosphoesterase_sf"/>
</dbReference>
<comment type="caution">
    <text evidence="2">The sequence shown here is derived from an EMBL/GenBank/DDBJ whole genome shotgun (WGS) entry which is preliminary data.</text>
</comment>
<dbReference type="PANTHER" id="PTHR31302">
    <property type="entry name" value="TRANSMEMBRANE PROTEIN WITH METALLOPHOSPHOESTERASE DOMAIN-RELATED"/>
    <property type="match status" value="1"/>
</dbReference>
<dbReference type="SUPFAM" id="SSF56300">
    <property type="entry name" value="Metallo-dependent phosphatases"/>
    <property type="match status" value="1"/>
</dbReference>
<evidence type="ECO:0000313" key="3">
    <source>
        <dbReference type="Proteomes" id="UP001595772"/>
    </source>
</evidence>
<proteinExistence type="predicted"/>
<keyword evidence="3" id="KW-1185">Reference proteome</keyword>
<dbReference type="PANTHER" id="PTHR31302:SF32">
    <property type="entry name" value="PHOSPHOESTERASE"/>
    <property type="match status" value="1"/>
</dbReference>
<evidence type="ECO:0000259" key="1">
    <source>
        <dbReference type="Pfam" id="PF00149"/>
    </source>
</evidence>
<dbReference type="Proteomes" id="UP001595772">
    <property type="component" value="Unassembled WGS sequence"/>
</dbReference>
<organism evidence="2 3">
    <name type="scientific">Oceanobacillus longus</name>
    <dbReference type="NCBI Taxonomy" id="930120"/>
    <lineage>
        <taxon>Bacteria</taxon>
        <taxon>Bacillati</taxon>
        <taxon>Bacillota</taxon>
        <taxon>Bacilli</taxon>
        <taxon>Bacillales</taxon>
        <taxon>Bacillaceae</taxon>
        <taxon>Oceanobacillus</taxon>
    </lineage>
</organism>
<name>A0ABV8GWF1_9BACI</name>
<feature type="domain" description="Calcineurin-like phosphoesterase" evidence="1">
    <location>
        <begin position="45"/>
        <end position="203"/>
    </location>
</feature>
<dbReference type="EMBL" id="JBHSAO010000001">
    <property type="protein sequence ID" value="MFC4022915.1"/>
    <property type="molecule type" value="Genomic_DNA"/>
</dbReference>
<reference evidence="3" key="1">
    <citation type="journal article" date="2019" name="Int. J. Syst. Evol. Microbiol.">
        <title>The Global Catalogue of Microorganisms (GCM) 10K type strain sequencing project: providing services to taxonomists for standard genome sequencing and annotation.</title>
        <authorList>
            <consortium name="The Broad Institute Genomics Platform"/>
            <consortium name="The Broad Institute Genome Sequencing Center for Infectious Disease"/>
            <person name="Wu L."/>
            <person name="Ma J."/>
        </authorList>
    </citation>
    <scope>NUCLEOTIDE SEQUENCE [LARGE SCALE GENOMIC DNA]</scope>
    <source>
        <strain evidence="3">IBRC-M 10703</strain>
    </source>
</reference>
<evidence type="ECO:0000313" key="2">
    <source>
        <dbReference type="EMBL" id="MFC4022915.1"/>
    </source>
</evidence>
<dbReference type="Pfam" id="PF00149">
    <property type="entry name" value="Metallophos"/>
    <property type="match status" value="1"/>
</dbReference>
<protein>
    <submittedName>
        <fullName evidence="2">Metallophosphoesterase</fullName>
    </submittedName>
</protein>
<accession>A0ABV8GWF1</accession>
<gene>
    <name evidence="2" type="ORF">ACFOUV_03690</name>
</gene>
<dbReference type="InterPro" id="IPR029052">
    <property type="entry name" value="Metallo-depent_PP-like"/>
</dbReference>
<dbReference type="Gene3D" id="3.60.21.10">
    <property type="match status" value="1"/>
</dbReference>